<keyword evidence="3" id="KW-1185">Reference proteome</keyword>
<evidence type="ECO:0000313" key="3">
    <source>
        <dbReference type="Proteomes" id="UP000839052"/>
    </source>
</evidence>
<feature type="transmembrane region" description="Helical" evidence="1">
    <location>
        <begin position="23"/>
        <end position="46"/>
    </location>
</feature>
<keyword evidence="1" id="KW-0472">Membrane</keyword>
<evidence type="ECO:0000313" key="2">
    <source>
        <dbReference type="EMBL" id="CAG9932016.1"/>
    </source>
</evidence>
<evidence type="ECO:0000256" key="1">
    <source>
        <dbReference type="SAM" id="Phobius"/>
    </source>
</evidence>
<evidence type="ECO:0008006" key="4">
    <source>
        <dbReference type="Google" id="ProtNLM"/>
    </source>
</evidence>
<proteinExistence type="predicted"/>
<name>A0ABM8YX10_9PROT</name>
<keyword evidence="1" id="KW-0812">Transmembrane</keyword>
<organism evidence="2 3">
    <name type="scientific">Candidatus Nitrotoga arctica</name>
    <dbReference type="NCBI Taxonomy" id="453162"/>
    <lineage>
        <taxon>Bacteria</taxon>
        <taxon>Pseudomonadati</taxon>
        <taxon>Pseudomonadota</taxon>
        <taxon>Betaproteobacteria</taxon>
        <taxon>Nitrosomonadales</taxon>
        <taxon>Gallionellaceae</taxon>
        <taxon>Candidatus Nitrotoga</taxon>
    </lineage>
</organism>
<gene>
    <name evidence="2" type="ORF">NTG6680_0763</name>
</gene>
<dbReference type="Proteomes" id="UP000839052">
    <property type="component" value="Chromosome"/>
</dbReference>
<reference evidence="2 3" key="1">
    <citation type="submission" date="2021-10" db="EMBL/GenBank/DDBJ databases">
        <authorList>
            <person name="Koch H."/>
        </authorList>
    </citation>
    <scope>NUCLEOTIDE SEQUENCE [LARGE SCALE GENOMIC DNA]</scope>
    <source>
        <strain evidence="2">6680</strain>
    </source>
</reference>
<protein>
    <recommendedName>
        <fullName evidence="4">Heme exporter protein D</fullName>
    </recommendedName>
</protein>
<dbReference type="EMBL" id="OU912926">
    <property type="protein sequence ID" value="CAG9932016.1"/>
    <property type="molecule type" value="Genomic_DNA"/>
</dbReference>
<keyword evidence="1" id="KW-1133">Transmembrane helix</keyword>
<accession>A0ABM8YX10</accession>
<sequence>MALDEWVYLITTDGSDALYLLPISLWCGVIMIGLAASYALGLAFFAHRCERANLAFNSDVQKGHAR</sequence>